<dbReference type="Gene3D" id="3.80.10.10">
    <property type="entry name" value="Ribonuclease Inhibitor"/>
    <property type="match status" value="1"/>
</dbReference>
<evidence type="ECO:0000256" key="5">
    <source>
        <dbReference type="SAM" id="SignalP"/>
    </source>
</evidence>
<keyword evidence="4" id="KW-0812">Transmembrane</keyword>
<evidence type="ECO:0000256" key="3">
    <source>
        <dbReference type="ARBA" id="ARBA00022737"/>
    </source>
</evidence>
<dbReference type="PANTHER" id="PTHR24364:SF18">
    <property type="entry name" value="LP06937P"/>
    <property type="match status" value="1"/>
</dbReference>
<dbReference type="SMART" id="SM00365">
    <property type="entry name" value="LRR_SD22"/>
    <property type="match status" value="3"/>
</dbReference>
<dbReference type="InterPro" id="IPR000372">
    <property type="entry name" value="LRRNT"/>
</dbReference>
<reference evidence="8" key="1">
    <citation type="thesis" date="2020" institute="ProQuest LLC" country="789 East Eisenhower Parkway, Ann Arbor, MI, USA">
        <title>Comparative Genomics and Chromosome Evolution.</title>
        <authorList>
            <person name="Mudd A.B."/>
        </authorList>
    </citation>
    <scope>NUCLEOTIDE SEQUENCE</scope>
    <source>
        <strain evidence="8">HN-11 Male</strain>
        <tissue evidence="8">Kidney and liver</tissue>
    </source>
</reference>
<keyword evidence="1" id="KW-0433">Leucine-rich repeat</keyword>
<keyword evidence="4" id="KW-0472">Membrane</keyword>
<dbReference type="SMART" id="SM00013">
    <property type="entry name" value="LRRNT"/>
    <property type="match status" value="1"/>
</dbReference>
<evidence type="ECO:0000259" key="6">
    <source>
        <dbReference type="SMART" id="SM00013"/>
    </source>
</evidence>
<sequence length="397" mass="44479">MPSSRVPPVLGLWRRGLGQGSDRCRSLFLVAVLLHALGSVWSQSEQQTPCPTSCECSDLARTVKCVNKNLQEVPKKLPSYVKNLFITYNHINSLQEESFKEVLTNLTNLGLSNNHLQELGQNTFRNLPGLKHLDLSSNKLANISDLSFQVGGDLSSPLLELNLSSSLYNESMVFFVAGALQNGSLQNLRELDLSGNNLMYLPTGMFSSLPSLEHLNLSNNSLVSLRAGLFSNLERLETLDLRHNALKNLRNATLLDFSSQPGLSVLLSDNSWVCDCEIEPFLSWLKDTKMVKNSSSLFCSYPEKMRNVSLPSVKISELECFTFPSDSSLQTSYVFLGLVLALIGVIFLLVLYLNRKGIKKWIYNIRDACRDHMEGYHYRYEINADPRLTNLSTNSDV</sequence>
<keyword evidence="3" id="KW-0677">Repeat</keyword>
<name>A0A8J6FU17_ELECQ</name>
<dbReference type="PANTHER" id="PTHR24364">
    <property type="entry name" value="LP06937P"/>
    <property type="match status" value="1"/>
</dbReference>
<dbReference type="AlphaFoldDB" id="A0A8J6FU17"/>
<evidence type="ECO:0000259" key="7">
    <source>
        <dbReference type="SMART" id="SM00082"/>
    </source>
</evidence>
<dbReference type="GO" id="GO:0090090">
    <property type="term" value="P:negative regulation of canonical Wnt signaling pathway"/>
    <property type="evidence" value="ECO:0007669"/>
    <property type="project" value="TreeGrafter"/>
</dbReference>
<dbReference type="GO" id="GO:0005886">
    <property type="term" value="C:plasma membrane"/>
    <property type="evidence" value="ECO:0007669"/>
    <property type="project" value="TreeGrafter"/>
</dbReference>
<accession>A0A8J6FU17</accession>
<dbReference type="InterPro" id="IPR003591">
    <property type="entry name" value="Leu-rich_rpt_typical-subtyp"/>
</dbReference>
<dbReference type="PROSITE" id="PS51450">
    <property type="entry name" value="LRR"/>
    <property type="match status" value="5"/>
</dbReference>
<feature type="domain" description="LRRCT" evidence="7">
    <location>
        <begin position="270"/>
        <end position="321"/>
    </location>
</feature>
<evidence type="ECO:0000313" key="8">
    <source>
        <dbReference type="EMBL" id="KAG9493704.1"/>
    </source>
</evidence>
<dbReference type="OrthoDB" id="8861968at2759"/>
<feature type="domain" description="LRRNT" evidence="6">
    <location>
        <begin position="49"/>
        <end position="83"/>
    </location>
</feature>
<evidence type="ECO:0000313" key="9">
    <source>
        <dbReference type="Proteomes" id="UP000770717"/>
    </source>
</evidence>
<dbReference type="SMART" id="SM00369">
    <property type="entry name" value="LRR_TYP"/>
    <property type="match status" value="5"/>
</dbReference>
<dbReference type="InterPro" id="IPR001611">
    <property type="entry name" value="Leu-rich_rpt"/>
</dbReference>
<keyword evidence="9" id="KW-1185">Reference proteome</keyword>
<dbReference type="InterPro" id="IPR032675">
    <property type="entry name" value="LRR_dom_sf"/>
</dbReference>
<dbReference type="SMART" id="SM00082">
    <property type="entry name" value="LRRCT"/>
    <property type="match status" value="1"/>
</dbReference>
<dbReference type="InterPro" id="IPR000483">
    <property type="entry name" value="Cys-rich_flank_reg_C"/>
</dbReference>
<comment type="caution">
    <text evidence="8">The sequence shown here is derived from an EMBL/GenBank/DDBJ whole genome shotgun (WGS) entry which is preliminary data.</text>
</comment>
<feature type="signal peptide" evidence="5">
    <location>
        <begin position="1"/>
        <end position="42"/>
    </location>
</feature>
<dbReference type="SUPFAM" id="SSF52058">
    <property type="entry name" value="L domain-like"/>
    <property type="match status" value="1"/>
</dbReference>
<gene>
    <name evidence="8" type="ORF">GDO78_001528</name>
</gene>
<dbReference type="InterPro" id="IPR052286">
    <property type="entry name" value="Wnt_signaling_inhibitor"/>
</dbReference>
<feature type="transmembrane region" description="Helical" evidence="4">
    <location>
        <begin position="333"/>
        <end position="353"/>
    </location>
</feature>
<proteinExistence type="predicted"/>
<evidence type="ECO:0000256" key="4">
    <source>
        <dbReference type="SAM" id="Phobius"/>
    </source>
</evidence>
<feature type="chain" id="PRO_5035264612" description="Trophoblast glycoprotein" evidence="5">
    <location>
        <begin position="43"/>
        <end position="397"/>
    </location>
</feature>
<keyword evidence="4" id="KW-1133">Transmembrane helix</keyword>
<organism evidence="8 9">
    <name type="scientific">Eleutherodactylus coqui</name>
    <name type="common">Puerto Rican coqui</name>
    <dbReference type="NCBI Taxonomy" id="57060"/>
    <lineage>
        <taxon>Eukaryota</taxon>
        <taxon>Metazoa</taxon>
        <taxon>Chordata</taxon>
        <taxon>Craniata</taxon>
        <taxon>Vertebrata</taxon>
        <taxon>Euteleostomi</taxon>
        <taxon>Amphibia</taxon>
        <taxon>Batrachia</taxon>
        <taxon>Anura</taxon>
        <taxon>Neobatrachia</taxon>
        <taxon>Hyloidea</taxon>
        <taxon>Eleutherodactylidae</taxon>
        <taxon>Eleutherodactylinae</taxon>
        <taxon>Eleutherodactylus</taxon>
        <taxon>Eleutherodactylus</taxon>
    </lineage>
</organism>
<dbReference type="SMART" id="SM00364">
    <property type="entry name" value="LRR_BAC"/>
    <property type="match status" value="4"/>
</dbReference>
<evidence type="ECO:0008006" key="10">
    <source>
        <dbReference type="Google" id="ProtNLM"/>
    </source>
</evidence>
<dbReference type="Proteomes" id="UP000770717">
    <property type="component" value="Unassembled WGS sequence"/>
</dbReference>
<dbReference type="PRINTS" id="PR00019">
    <property type="entry name" value="LEURICHRPT"/>
</dbReference>
<evidence type="ECO:0000256" key="2">
    <source>
        <dbReference type="ARBA" id="ARBA00022729"/>
    </source>
</evidence>
<evidence type="ECO:0000256" key="1">
    <source>
        <dbReference type="ARBA" id="ARBA00022614"/>
    </source>
</evidence>
<dbReference type="Pfam" id="PF13855">
    <property type="entry name" value="LRR_8"/>
    <property type="match status" value="2"/>
</dbReference>
<protein>
    <recommendedName>
        <fullName evidence="10">Trophoblast glycoprotein</fullName>
    </recommendedName>
</protein>
<dbReference type="EMBL" id="WNTK01000001">
    <property type="protein sequence ID" value="KAG9493704.1"/>
    <property type="molecule type" value="Genomic_DNA"/>
</dbReference>
<keyword evidence="2 5" id="KW-0732">Signal</keyword>